<dbReference type="OrthoDB" id="10065050at2759"/>
<dbReference type="WBParaSite" id="SBAD_0000217101-mRNA-1">
    <property type="protein sequence ID" value="SBAD_0000217101-mRNA-1"/>
    <property type="gene ID" value="SBAD_0000217101"/>
</dbReference>
<feature type="domain" description="Rab-GAP TBC" evidence="2">
    <location>
        <begin position="1"/>
        <end position="125"/>
    </location>
</feature>
<evidence type="ECO:0000313" key="6">
    <source>
        <dbReference type="WBParaSite" id="SBAD_0000217101-mRNA-1"/>
    </source>
</evidence>
<keyword evidence="5" id="KW-1185">Reference proteome</keyword>
<dbReference type="PANTHER" id="PTHR23354">
    <property type="entry name" value="NUCLEOLAR PROTEIN 7/ESTROGEN RECEPTOR COACTIVATOR-RELATED"/>
    <property type="match status" value="1"/>
</dbReference>
<proteinExistence type="predicted"/>
<evidence type="ECO:0000259" key="2">
    <source>
        <dbReference type="PROSITE" id="PS50086"/>
    </source>
</evidence>
<accession>A0A183IEM7</accession>
<keyword evidence="1" id="KW-0472">Membrane</keyword>
<dbReference type="InterPro" id="IPR000195">
    <property type="entry name" value="Rab-GAP-TBC_dom"/>
</dbReference>
<dbReference type="Gene3D" id="1.10.472.80">
    <property type="entry name" value="Ypt/Rab-GAP domain of gyp1p, domain 3"/>
    <property type="match status" value="1"/>
</dbReference>
<dbReference type="Pfam" id="PF00566">
    <property type="entry name" value="RabGAP-TBC"/>
    <property type="match status" value="1"/>
</dbReference>
<gene>
    <name evidence="4" type="ORF">SBAD_LOCUS2071</name>
</gene>
<reference evidence="4 5" key="2">
    <citation type="submission" date="2018-11" db="EMBL/GenBank/DDBJ databases">
        <authorList>
            <consortium name="Pathogen Informatics"/>
        </authorList>
    </citation>
    <scope>NUCLEOTIDE SEQUENCE [LARGE SCALE GENOMIC DNA]</scope>
</reference>
<dbReference type="Pfam" id="PF07534">
    <property type="entry name" value="TLD"/>
    <property type="match status" value="1"/>
</dbReference>
<dbReference type="SMART" id="SM00584">
    <property type="entry name" value="TLDc"/>
    <property type="match status" value="1"/>
</dbReference>
<evidence type="ECO:0000313" key="5">
    <source>
        <dbReference type="Proteomes" id="UP000270296"/>
    </source>
</evidence>
<dbReference type="PANTHER" id="PTHR23354:SF122">
    <property type="entry name" value="GTPASE-ACTIVATING PROTEIN SKYWALKER"/>
    <property type="match status" value="1"/>
</dbReference>
<dbReference type="PROSITE" id="PS50086">
    <property type="entry name" value="TBC_RABGAP"/>
    <property type="match status" value="1"/>
</dbReference>
<keyword evidence="1" id="KW-1133">Transmembrane helix</keyword>
<dbReference type="PROSITE" id="PS51886">
    <property type="entry name" value="TLDC"/>
    <property type="match status" value="1"/>
</dbReference>
<evidence type="ECO:0000313" key="4">
    <source>
        <dbReference type="EMBL" id="VDO96392.1"/>
    </source>
</evidence>
<protein>
    <submittedName>
        <fullName evidence="6">Rab-GAP TBC domain-containing protein</fullName>
    </submittedName>
</protein>
<feature type="transmembrane region" description="Helical" evidence="1">
    <location>
        <begin position="362"/>
        <end position="380"/>
    </location>
</feature>
<dbReference type="Proteomes" id="UP000270296">
    <property type="component" value="Unassembled WGS sequence"/>
</dbReference>
<dbReference type="EMBL" id="UZAM01007070">
    <property type="protein sequence ID" value="VDO96392.1"/>
    <property type="molecule type" value="Genomic_DNA"/>
</dbReference>
<evidence type="ECO:0000256" key="1">
    <source>
        <dbReference type="SAM" id="Phobius"/>
    </source>
</evidence>
<organism evidence="6">
    <name type="scientific">Soboliphyme baturini</name>
    <dbReference type="NCBI Taxonomy" id="241478"/>
    <lineage>
        <taxon>Eukaryota</taxon>
        <taxon>Metazoa</taxon>
        <taxon>Ecdysozoa</taxon>
        <taxon>Nematoda</taxon>
        <taxon>Enoplea</taxon>
        <taxon>Dorylaimia</taxon>
        <taxon>Dioctophymatida</taxon>
        <taxon>Dioctophymatoidea</taxon>
        <taxon>Soboliphymatidae</taxon>
        <taxon>Soboliphyme</taxon>
    </lineage>
</organism>
<keyword evidence="1" id="KW-0812">Transmembrane</keyword>
<dbReference type="AlphaFoldDB" id="A0A183IEM7"/>
<evidence type="ECO:0000259" key="3">
    <source>
        <dbReference type="PROSITE" id="PS51886"/>
    </source>
</evidence>
<sequence length="388" mass="45198">MRLLTVVEHVRPDFTYIPILYALCAILLHYMNDEDAFACVMTILCHSQKFLIQTDIAGDPIFYNALFSRRLLLLQHKTFSLLKTLLNTNDDQLVIAAFNDWNAWLFRDLPYSHLVRVVDCFLFEGLKVLFRCTLALMMLWNRDRCIFAFLLFVAFNIRNLKMSHIRRIQERHEMKLRRRTSLKSSRFHSCDLNDLHSVRAKFQAALLISWIPSRYHIYPPKKLFSMQQDGVSFTTLWMKIENYCPSILLIKTSKSEMFGAYCSEAWSYRRRCANNCFFGTGECFLFRITPEPCHYPWIGLKKSPVTHGEELFQLAQPSVLIVGGGDLSYKENFSNGIHAPNSYCLVYLPDPVIIGSVDVMDIIGFITILWFSVSSIYLLLRFHCSSVR</sequence>
<feature type="domain" description="TLDc" evidence="3">
    <location>
        <begin position="197"/>
        <end position="363"/>
    </location>
</feature>
<name>A0A183IEM7_9BILA</name>
<dbReference type="InterPro" id="IPR006571">
    <property type="entry name" value="TLDc_dom"/>
</dbReference>
<reference evidence="6" key="1">
    <citation type="submission" date="2016-06" db="UniProtKB">
        <authorList>
            <consortium name="WormBaseParasite"/>
        </authorList>
    </citation>
    <scope>IDENTIFICATION</scope>
</reference>